<dbReference type="Proteomes" id="UP001230188">
    <property type="component" value="Unassembled WGS sequence"/>
</dbReference>
<dbReference type="PANTHER" id="PTHR43593">
    <property type="match status" value="1"/>
</dbReference>
<accession>A0AAD7UK20</accession>
<sequence length="362" mass="39848">MVMVRIAVIGCGCIGKEHIRNVEACPGAKVAACVDPNPRMRTEAANLTSAPVFEDVEELREEETDAVIVCVPNHLHVVVCEKVMGKYHVLCEKPVATNLEDCRKLESKLSEDKVFAVGLEYRHIPTMRRLLETLPSVGNLKLLAIREHRFPFLSKVESWNRENQKTGGTLVEKGCHFFDFMALCARGLVPQTVFARGGQAVNHLSSADVDDHALVVVDFGSGLLCTLELCMFAEASLNQLEVSAVGEKGKIEAFAPAHGVRSNDLRANFRVGIREDRDWESRTTPPPPSAVLEEHVAMDFEHGDHAGSTYVELLEFCDACRTLANNNLATLHDATLSVAIGVAAHRSISENRLVRLDELLAF</sequence>
<evidence type="ECO:0000259" key="1">
    <source>
        <dbReference type="Pfam" id="PF01408"/>
    </source>
</evidence>
<evidence type="ECO:0000313" key="4">
    <source>
        <dbReference type="Proteomes" id="UP001230188"/>
    </source>
</evidence>
<dbReference type="GO" id="GO:0000166">
    <property type="term" value="F:nucleotide binding"/>
    <property type="evidence" value="ECO:0007669"/>
    <property type="project" value="InterPro"/>
</dbReference>
<dbReference type="PANTHER" id="PTHR43593:SF1">
    <property type="entry name" value="INOSITOL 2-DEHYDROGENASE"/>
    <property type="match status" value="1"/>
</dbReference>
<dbReference type="InterPro" id="IPR004104">
    <property type="entry name" value="Gfo/Idh/MocA-like_OxRdtase_C"/>
</dbReference>
<dbReference type="Pfam" id="PF01408">
    <property type="entry name" value="GFO_IDH_MocA"/>
    <property type="match status" value="1"/>
</dbReference>
<dbReference type="SUPFAM" id="SSF55347">
    <property type="entry name" value="Glyceraldehyde-3-phosphate dehydrogenase-like, C-terminal domain"/>
    <property type="match status" value="1"/>
</dbReference>
<dbReference type="Gene3D" id="3.30.360.10">
    <property type="entry name" value="Dihydrodipicolinate Reductase, domain 2"/>
    <property type="match status" value="1"/>
</dbReference>
<dbReference type="InterPro" id="IPR050424">
    <property type="entry name" value="Gfo-Idh-MocA_inositol_DH"/>
</dbReference>
<dbReference type="Gene3D" id="3.40.50.720">
    <property type="entry name" value="NAD(P)-binding Rossmann-like Domain"/>
    <property type="match status" value="1"/>
</dbReference>
<feature type="domain" description="Gfo/Idh/MocA-like oxidoreductase C-terminal" evidence="2">
    <location>
        <begin position="138"/>
        <end position="355"/>
    </location>
</feature>
<dbReference type="InterPro" id="IPR036291">
    <property type="entry name" value="NAD(P)-bd_dom_sf"/>
</dbReference>
<dbReference type="EMBL" id="JAQMWT010000126">
    <property type="protein sequence ID" value="KAJ8609898.1"/>
    <property type="molecule type" value="Genomic_DNA"/>
</dbReference>
<evidence type="ECO:0000313" key="3">
    <source>
        <dbReference type="EMBL" id="KAJ8609898.1"/>
    </source>
</evidence>
<feature type="domain" description="Gfo/Idh/MocA-like oxidoreductase N-terminal" evidence="1">
    <location>
        <begin position="4"/>
        <end position="113"/>
    </location>
</feature>
<name>A0AAD7UK20_9STRA</name>
<organism evidence="3 4">
    <name type="scientific">Chrysophaeum taylorii</name>
    <dbReference type="NCBI Taxonomy" id="2483200"/>
    <lineage>
        <taxon>Eukaryota</taxon>
        <taxon>Sar</taxon>
        <taxon>Stramenopiles</taxon>
        <taxon>Ochrophyta</taxon>
        <taxon>Pelagophyceae</taxon>
        <taxon>Pelagomonadales</taxon>
        <taxon>Pelagomonadaceae</taxon>
        <taxon>Chrysophaeum</taxon>
    </lineage>
</organism>
<dbReference type="Pfam" id="PF02894">
    <property type="entry name" value="GFO_IDH_MocA_C"/>
    <property type="match status" value="1"/>
</dbReference>
<keyword evidence="4" id="KW-1185">Reference proteome</keyword>
<gene>
    <name evidence="3" type="ORF">CTAYLR_005553</name>
</gene>
<dbReference type="SUPFAM" id="SSF51735">
    <property type="entry name" value="NAD(P)-binding Rossmann-fold domains"/>
    <property type="match status" value="1"/>
</dbReference>
<evidence type="ECO:0000259" key="2">
    <source>
        <dbReference type="Pfam" id="PF02894"/>
    </source>
</evidence>
<proteinExistence type="predicted"/>
<dbReference type="AlphaFoldDB" id="A0AAD7UK20"/>
<comment type="caution">
    <text evidence="3">The sequence shown here is derived from an EMBL/GenBank/DDBJ whole genome shotgun (WGS) entry which is preliminary data.</text>
</comment>
<reference evidence="3" key="1">
    <citation type="submission" date="2023-01" db="EMBL/GenBank/DDBJ databases">
        <title>Metagenome sequencing of chrysophaentin producing Chrysophaeum taylorii.</title>
        <authorList>
            <person name="Davison J."/>
            <person name="Bewley C."/>
        </authorList>
    </citation>
    <scope>NUCLEOTIDE SEQUENCE</scope>
    <source>
        <strain evidence="3">NIES-1699</strain>
    </source>
</reference>
<dbReference type="InterPro" id="IPR000683">
    <property type="entry name" value="Gfo/Idh/MocA-like_OxRdtase_N"/>
</dbReference>
<evidence type="ECO:0008006" key="5">
    <source>
        <dbReference type="Google" id="ProtNLM"/>
    </source>
</evidence>
<protein>
    <recommendedName>
        <fullName evidence="5">Oxidoreductase</fullName>
    </recommendedName>
</protein>